<feature type="transmembrane region" description="Helical" evidence="2">
    <location>
        <begin position="12"/>
        <end position="33"/>
    </location>
</feature>
<dbReference type="InterPro" id="IPR006685">
    <property type="entry name" value="MscS_channel_2nd"/>
</dbReference>
<dbReference type="Pfam" id="PF00924">
    <property type="entry name" value="MS_channel_2nd"/>
    <property type="match status" value="1"/>
</dbReference>
<feature type="transmembrane region" description="Helical" evidence="2">
    <location>
        <begin position="128"/>
        <end position="150"/>
    </location>
</feature>
<dbReference type="PANTHER" id="PTHR30566:SF25">
    <property type="entry name" value="INNER MEMBRANE PROTEIN"/>
    <property type="match status" value="1"/>
</dbReference>
<evidence type="ECO:0000256" key="2">
    <source>
        <dbReference type="SAM" id="Phobius"/>
    </source>
</evidence>
<feature type="domain" description="Mechanosensitive ion channel MscS" evidence="3">
    <location>
        <begin position="178"/>
        <end position="244"/>
    </location>
</feature>
<proteinExistence type="predicted"/>
<evidence type="ECO:0000259" key="3">
    <source>
        <dbReference type="Pfam" id="PF00924"/>
    </source>
</evidence>
<keyword evidence="2" id="KW-1133">Transmembrane helix</keyword>
<comment type="caution">
    <text evidence="4">The sequence shown here is derived from an EMBL/GenBank/DDBJ whole genome shotgun (WGS) entry which is preliminary data.</text>
</comment>
<sequence>MVPWPDFLLRLGVALLVATVGVVVIHVAVRLLARRWSWGGDLLRKTSIPFRLTVASATVLGVVTNTRPEEVAEGGWDVLVLALRLLTIGVGAWLLAAALIFVEDLGLSRYDTGVADNRLARRAKTQGLIIRRLTVAIVVVVAVGAGLYSFPIVRTVGASLLASAGIIGIVAAVAAQSTLANLIAGLQVAFSDAIRLDDVVIVEDEWGWIEEITLSYVVVRLWDDRRLVLPSTYFTKTPFQNWTRHSSELLGAVELDVDWRVDVEALRARLDRVLDGTDLWDGRTKVLQVTDAVAGLVRVRALVTATDAARLFDLRCHVREELVSWLQVHDSDSIPRQRVEMVEHEERRVRTATPTQEQADRPGLFSGDEAGEARAASFRRGEQENAQVDQEQGGPS</sequence>
<evidence type="ECO:0000313" key="4">
    <source>
        <dbReference type="EMBL" id="GAA2127762.1"/>
    </source>
</evidence>
<dbReference type="SUPFAM" id="SSF50182">
    <property type="entry name" value="Sm-like ribonucleoproteins"/>
    <property type="match status" value="1"/>
</dbReference>
<dbReference type="InterPro" id="IPR010920">
    <property type="entry name" value="LSM_dom_sf"/>
</dbReference>
<feature type="transmembrane region" description="Helical" evidence="2">
    <location>
        <begin position="78"/>
        <end position="102"/>
    </location>
</feature>
<gene>
    <name evidence="4" type="ORF">GCM10009843_27550</name>
</gene>
<keyword evidence="2" id="KW-0472">Membrane</keyword>
<dbReference type="EMBL" id="BAAAQQ010000012">
    <property type="protein sequence ID" value="GAA2127762.1"/>
    <property type="molecule type" value="Genomic_DNA"/>
</dbReference>
<dbReference type="Proteomes" id="UP001500575">
    <property type="component" value="Unassembled WGS sequence"/>
</dbReference>
<feature type="transmembrane region" description="Helical" evidence="2">
    <location>
        <begin position="156"/>
        <end position="175"/>
    </location>
</feature>
<keyword evidence="2" id="KW-0812">Transmembrane</keyword>
<evidence type="ECO:0000256" key="1">
    <source>
        <dbReference type="SAM" id="MobiDB-lite"/>
    </source>
</evidence>
<name>A0ABP5K698_9ACTN</name>
<keyword evidence="5" id="KW-1185">Reference proteome</keyword>
<dbReference type="RefSeq" id="WP_344304341.1">
    <property type="nucleotide sequence ID" value="NZ_BAAAQQ010000012.1"/>
</dbReference>
<reference evidence="5" key="1">
    <citation type="journal article" date="2019" name="Int. J. Syst. Evol. Microbiol.">
        <title>The Global Catalogue of Microorganisms (GCM) 10K type strain sequencing project: providing services to taxonomists for standard genome sequencing and annotation.</title>
        <authorList>
            <consortium name="The Broad Institute Genomics Platform"/>
            <consortium name="The Broad Institute Genome Sequencing Center for Infectious Disease"/>
            <person name="Wu L."/>
            <person name="Ma J."/>
        </authorList>
    </citation>
    <scope>NUCLEOTIDE SEQUENCE [LARGE SCALE GENOMIC DNA]</scope>
    <source>
        <strain evidence="5">JCM 16021</strain>
    </source>
</reference>
<dbReference type="PANTHER" id="PTHR30566">
    <property type="entry name" value="YNAI-RELATED MECHANOSENSITIVE ION CHANNEL"/>
    <property type="match status" value="1"/>
</dbReference>
<feature type="region of interest" description="Disordered" evidence="1">
    <location>
        <begin position="344"/>
        <end position="396"/>
    </location>
</feature>
<evidence type="ECO:0000313" key="5">
    <source>
        <dbReference type="Proteomes" id="UP001500575"/>
    </source>
</evidence>
<dbReference type="Gene3D" id="1.10.287.1260">
    <property type="match status" value="1"/>
</dbReference>
<accession>A0ABP5K698</accession>
<protein>
    <submittedName>
        <fullName evidence="4">Mechanosensitive ion channel</fullName>
    </submittedName>
</protein>
<organism evidence="4 5">
    <name type="scientific">Nocardioides bigeumensis</name>
    <dbReference type="NCBI Taxonomy" id="433657"/>
    <lineage>
        <taxon>Bacteria</taxon>
        <taxon>Bacillati</taxon>
        <taxon>Actinomycetota</taxon>
        <taxon>Actinomycetes</taxon>
        <taxon>Propionibacteriales</taxon>
        <taxon>Nocardioidaceae</taxon>
        <taxon>Nocardioides</taxon>
    </lineage>
</organism>